<name>A0A9D4UEX2_ADICA</name>
<dbReference type="Proteomes" id="UP000886520">
    <property type="component" value="Chromosome 18"/>
</dbReference>
<dbReference type="EMBL" id="JABFUD020000018">
    <property type="protein sequence ID" value="KAI5066694.1"/>
    <property type="molecule type" value="Genomic_DNA"/>
</dbReference>
<sequence length="348" mass="39209">MLLAQYEEDRHVHVDKEDIAASIFHLTGGHKGLVGVCCAELHTAFLSQSNRTLEMWERFSKQNLVRHVFVKPTYYSIISVCAGLDEKGTDLILCLLRSERCVTMPYDDNVECLISEGVLVDNSPDSQLCELNISSLLLHAALLESLQLHLSTKVVPGPHVFDHLWIITKTIERLNWSIFQIPESQNADQLASEYSIQFEFYVKMKAVLVGAYSASKWLVIPEAKPAAADKRKRLDIFVRDGERNRWFGVELLRQGTPTSLQDHYKRSFEYAATHRCIVYMLNFILKEKSCVPSFSSAPAGDVICYDVFCGPSPRMVGGYTGDGCFIERPLNLENGDGKLSLFSNDFTG</sequence>
<evidence type="ECO:0000313" key="1">
    <source>
        <dbReference type="EMBL" id="KAI5066694.1"/>
    </source>
</evidence>
<comment type="caution">
    <text evidence="1">The sequence shown here is derived from an EMBL/GenBank/DDBJ whole genome shotgun (WGS) entry which is preliminary data.</text>
</comment>
<protein>
    <submittedName>
        <fullName evidence="1">Uncharacterized protein</fullName>
    </submittedName>
</protein>
<gene>
    <name evidence="1" type="ORF">GOP47_0019318</name>
</gene>
<organism evidence="1 2">
    <name type="scientific">Adiantum capillus-veneris</name>
    <name type="common">Maidenhair fern</name>
    <dbReference type="NCBI Taxonomy" id="13818"/>
    <lineage>
        <taxon>Eukaryota</taxon>
        <taxon>Viridiplantae</taxon>
        <taxon>Streptophyta</taxon>
        <taxon>Embryophyta</taxon>
        <taxon>Tracheophyta</taxon>
        <taxon>Polypodiopsida</taxon>
        <taxon>Polypodiidae</taxon>
        <taxon>Polypodiales</taxon>
        <taxon>Pteridineae</taxon>
        <taxon>Pteridaceae</taxon>
        <taxon>Vittarioideae</taxon>
        <taxon>Adiantum</taxon>
    </lineage>
</organism>
<dbReference type="OrthoDB" id="2408703at2759"/>
<dbReference type="AlphaFoldDB" id="A0A9D4UEX2"/>
<accession>A0A9D4UEX2</accession>
<evidence type="ECO:0000313" key="2">
    <source>
        <dbReference type="Proteomes" id="UP000886520"/>
    </source>
</evidence>
<reference evidence="1" key="1">
    <citation type="submission" date="2021-01" db="EMBL/GenBank/DDBJ databases">
        <title>Adiantum capillus-veneris genome.</title>
        <authorList>
            <person name="Fang Y."/>
            <person name="Liao Q."/>
        </authorList>
    </citation>
    <scope>NUCLEOTIDE SEQUENCE</scope>
    <source>
        <strain evidence="1">H3</strain>
        <tissue evidence="1">Leaf</tissue>
    </source>
</reference>
<keyword evidence="2" id="KW-1185">Reference proteome</keyword>
<proteinExistence type="predicted"/>